<organism evidence="2 3">
    <name type="scientific">Caldanaerobius fijiensis DSM 17918</name>
    <dbReference type="NCBI Taxonomy" id="1121256"/>
    <lineage>
        <taxon>Bacteria</taxon>
        <taxon>Bacillati</taxon>
        <taxon>Bacillota</taxon>
        <taxon>Clostridia</taxon>
        <taxon>Thermoanaerobacterales</taxon>
        <taxon>Thermoanaerobacteraceae</taxon>
        <taxon>Caldanaerobius</taxon>
    </lineage>
</organism>
<name>A0A1M4UT08_9THEO</name>
<dbReference type="Proteomes" id="UP000184088">
    <property type="component" value="Unassembled WGS sequence"/>
</dbReference>
<feature type="domain" description="NurA" evidence="1">
    <location>
        <begin position="54"/>
        <end position="292"/>
    </location>
</feature>
<dbReference type="AlphaFoldDB" id="A0A1M4UT08"/>
<sequence>MLIGNDQILKELKNFNDAIKSKRPPERNDLKALISEIGSFYRARKDYIADKKKMRVAAVDGSLFSYGGGYPYMLTCCQSYAYILPRENDDISFAKVFSPLINEDMERLKAEGEGEDGSALEIAAIRTAQKLMAELEMKAAMEAIDRYRPHLIMLDGGFVQYRIKTPALWEQFVKRVFDTDTLIVGVIEEVSTHMISEVLGNKLPGQPYDREIFYGNLDMGQWFLVHPDYCTKEGFITAFARLSKQPQVIACDFLFEQWDYVHEVMDIVYSMTPEHSRGIPVLLDLVDRAVRLTAPEIKRLIEISLDPVSKELLLRAQRDRRLF</sequence>
<dbReference type="STRING" id="1121256.SAMN02746089_00499"/>
<protein>
    <submittedName>
        <fullName evidence="2">NurA domain-containing protein</fullName>
    </submittedName>
</protein>
<dbReference type="EMBL" id="FQVH01000003">
    <property type="protein sequence ID" value="SHE59815.1"/>
    <property type="molecule type" value="Genomic_DNA"/>
</dbReference>
<dbReference type="Pfam" id="PF09376">
    <property type="entry name" value="NurA"/>
    <property type="match status" value="1"/>
</dbReference>
<gene>
    <name evidence="2" type="ORF">SAMN02746089_00499</name>
</gene>
<dbReference type="OrthoDB" id="2986419at2"/>
<evidence type="ECO:0000259" key="1">
    <source>
        <dbReference type="SMART" id="SM00933"/>
    </source>
</evidence>
<dbReference type="InterPro" id="IPR018977">
    <property type="entry name" value="NurA_domain"/>
</dbReference>
<proteinExistence type="predicted"/>
<dbReference type="RefSeq" id="WP_073341522.1">
    <property type="nucleotide sequence ID" value="NZ_FQVH01000003.1"/>
</dbReference>
<evidence type="ECO:0000313" key="3">
    <source>
        <dbReference type="Proteomes" id="UP000184088"/>
    </source>
</evidence>
<dbReference type="SMART" id="SM00933">
    <property type="entry name" value="NurA"/>
    <property type="match status" value="1"/>
</dbReference>
<reference evidence="2 3" key="1">
    <citation type="submission" date="2016-11" db="EMBL/GenBank/DDBJ databases">
        <authorList>
            <person name="Jaros S."/>
            <person name="Januszkiewicz K."/>
            <person name="Wedrychowicz H."/>
        </authorList>
    </citation>
    <scope>NUCLEOTIDE SEQUENCE [LARGE SCALE GENOMIC DNA]</scope>
    <source>
        <strain evidence="2 3">DSM 17918</strain>
    </source>
</reference>
<evidence type="ECO:0000313" key="2">
    <source>
        <dbReference type="EMBL" id="SHE59815.1"/>
    </source>
</evidence>
<accession>A0A1M4UT08</accession>
<keyword evidence="3" id="KW-1185">Reference proteome</keyword>